<dbReference type="Proteomes" id="UP000297245">
    <property type="component" value="Unassembled WGS sequence"/>
</dbReference>
<reference evidence="2 3" key="1">
    <citation type="journal article" date="2019" name="Nat. Ecol. Evol.">
        <title>Megaphylogeny resolves global patterns of mushroom evolution.</title>
        <authorList>
            <person name="Varga T."/>
            <person name="Krizsan K."/>
            <person name="Foldi C."/>
            <person name="Dima B."/>
            <person name="Sanchez-Garcia M."/>
            <person name="Sanchez-Ramirez S."/>
            <person name="Szollosi G.J."/>
            <person name="Szarkandi J.G."/>
            <person name="Papp V."/>
            <person name="Albert L."/>
            <person name="Andreopoulos W."/>
            <person name="Angelini C."/>
            <person name="Antonin V."/>
            <person name="Barry K.W."/>
            <person name="Bougher N.L."/>
            <person name="Buchanan P."/>
            <person name="Buyck B."/>
            <person name="Bense V."/>
            <person name="Catcheside P."/>
            <person name="Chovatia M."/>
            <person name="Cooper J."/>
            <person name="Damon W."/>
            <person name="Desjardin D."/>
            <person name="Finy P."/>
            <person name="Geml J."/>
            <person name="Haridas S."/>
            <person name="Hughes K."/>
            <person name="Justo A."/>
            <person name="Karasinski D."/>
            <person name="Kautmanova I."/>
            <person name="Kiss B."/>
            <person name="Kocsube S."/>
            <person name="Kotiranta H."/>
            <person name="LaButti K.M."/>
            <person name="Lechner B.E."/>
            <person name="Liimatainen K."/>
            <person name="Lipzen A."/>
            <person name="Lukacs Z."/>
            <person name="Mihaltcheva S."/>
            <person name="Morgado L.N."/>
            <person name="Niskanen T."/>
            <person name="Noordeloos M.E."/>
            <person name="Ohm R.A."/>
            <person name="Ortiz-Santana B."/>
            <person name="Ovrebo C."/>
            <person name="Racz N."/>
            <person name="Riley R."/>
            <person name="Savchenko A."/>
            <person name="Shiryaev A."/>
            <person name="Soop K."/>
            <person name="Spirin V."/>
            <person name="Szebenyi C."/>
            <person name="Tomsovsky M."/>
            <person name="Tulloss R.E."/>
            <person name="Uehling J."/>
            <person name="Grigoriev I.V."/>
            <person name="Vagvolgyi C."/>
            <person name="Papp T."/>
            <person name="Martin F.M."/>
            <person name="Miettinen O."/>
            <person name="Hibbett D.S."/>
            <person name="Nagy L.G."/>
        </authorList>
    </citation>
    <scope>NUCLEOTIDE SEQUENCE [LARGE SCALE GENOMIC DNA]</scope>
    <source>
        <strain evidence="2 3">CBS 962.96</strain>
    </source>
</reference>
<name>A0A4S8MRP4_DENBC</name>
<proteinExistence type="predicted"/>
<feature type="region of interest" description="Disordered" evidence="1">
    <location>
        <begin position="43"/>
        <end position="76"/>
    </location>
</feature>
<accession>A0A4S8MRP4</accession>
<dbReference type="AlphaFoldDB" id="A0A4S8MRP4"/>
<organism evidence="2 3">
    <name type="scientific">Dendrothele bispora (strain CBS 962.96)</name>
    <dbReference type="NCBI Taxonomy" id="1314807"/>
    <lineage>
        <taxon>Eukaryota</taxon>
        <taxon>Fungi</taxon>
        <taxon>Dikarya</taxon>
        <taxon>Basidiomycota</taxon>
        <taxon>Agaricomycotina</taxon>
        <taxon>Agaricomycetes</taxon>
        <taxon>Agaricomycetidae</taxon>
        <taxon>Agaricales</taxon>
        <taxon>Agaricales incertae sedis</taxon>
        <taxon>Dendrothele</taxon>
    </lineage>
</organism>
<evidence type="ECO:0000313" key="2">
    <source>
        <dbReference type="EMBL" id="THV05783.1"/>
    </source>
</evidence>
<sequence length="210" mass="23525">MLMEMNHQVEMVEEEANQETSPQKAKGLVAVVVIVDLVNHQKEEEEKQLRQPRRATQLLSATSPVQDTGHNRQWEPKCPCNLDLARAPTIINTPRRPNSLNKEEEEGDHQVIQMIMMMTMIGEAEDTRTEDQPEEEVVEVDHQVESWGSPGEVLGSPGEVLGKSWAVLGKSWGSPGQSWAVLGHSWTLLGTPGTLLGHSWDNFRTGFQRT</sequence>
<evidence type="ECO:0000256" key="1">
    <source>
        <dbReference type="SAM" id="MobiDB-lite"/>
    </source>
</evidence>
<evidence type="ECO:0000313" key="3">
    <source>
        <dbReference type="Proteomes" id="UP000297245"/>
    </source>
</evidence>
<protein>
    <submittedName>
        <fullName evidence="2">Uncharacterized protein</fullName>
    </submittedName>
</protein>
<dbReference type="EMBL" id="ML179047">
    <property type="protein sequence ID" value="THV05783.1"/>
    <property type="molecule type" value="Genomic_DNA"/>
</dbReference>
<keyword evidence="3" id="KW-1185">Reference proteome</keyword>
<feature type="compositionally biased region" description="Polar residues" evidence="1">
    <location>
        <begin position="57"/>
        <end position="68"/>
    </location>
</feature>
<gene>
    <name evidence="2" type="ORF">K435DRAFT_790039</name>
</gene>